<evidence type="ECO:0008006" key="3">
    <source>
        <dbReference type="Google" id="ProtNLM"/>
    </source>
</evidence>
<sequence>MADYTPDKRPKIDGVDFTHGMIPTNYKGVPSTAGQAIVRRLALHNSSEPNAFDHEVLLPDWAPDHLRNLARLVETYEQQMLPAQRDLLGIATVRFDNAELLHRQWELARAWARESLNGRGLAVVLIHHVPALAGRGLKPHLHALYFPRALHACFGAFVKPAAATLAGEWQDYLGRASK</sequence>
<organism evidence="1 2">
    <name type="scientific">Sphingomonas turrisvirgatae</name>
    <dbReference type="NCBI Taxonomy" id="1888892"/>
    <lineage>
        <taxon>Bacteria</taxon>
        <taxon>Pseudomonadati</taxon>
        <taxon>Pseudomonadota</taxon>
        <taxon>Alphaproteobacteria</taxon>
        <taxon>Sphingomonadales</taxon>
        <taxon>Sphingomonadaceae</taxon>
        <taxon>Sphingomonas</taxon>
    </lineage>
</organism>
<proteinExistence type="predicted"/>
<name>A0A1E3M196_9SPHN</name>
<dbReference type="AlphaFoldDB" id="A0A1E3M196"/>
<reference evidence="1 2" key="1">
    <citation type="submission" date="2016-08" db="EMBL/GenBank/DDBJ databases">
        <title>Draft genome of the agarase producing Sphingomonas sp. MCT13.</title>
        <authorList>
            <person name="D'Andrea M.M."/>
            <person name="Rossolini G.M."/>
            <person name="Thaller M.C."/>
        </authorList>
    </citation>
    <scope>NUCLEOTIDE SEQUENCE [LARGE SCALE GENOMIC DNA]</scope>
    <source>
        <strain evidence="1 2">MCT13</strain>
    </source>
</reference>
<evidence type="ECO:0000313" key="1">
    <source>
        <dbReference type="EMBL" id="ODP39105.1"/>
    </source>
</evidence>
<dbReference type="OrthoDB" id="9017325at2"/>
<dbReference type="Gene3D" id="3.30.930.30">
    <property type="match status" value="1"/>
</dbReference>
<dbReference type="EMBL" id="MDDS01000008">
    <property type="protein sequence ID" value="ODP39105.1"/>
    <property type="molecule type" value="Genomic_DNA"/>
</dbReference>
<evidence type="ECO:0000313" key="2">
    <source>
        <dbReference type="Proteomes" id="UP000094487"/>
    </source>
</evidence>
<keyword evidence="2" id="KW-1185">Reference proteome</keyword>
<comment type="caution">
    <text evidence="1">The sequence shown here is derived from an EMBL/GenBank/DDBJ whole genome shotgun (WGS) entry which is preliminary data.</text>
</comment>
<dbReference type="Proteomes" id="UP000094487">
    <property type="component" value="Unassembled WGS sequence"/>
</dbReference>
<gene>
    <name evidence="1" type="ORF">BFL28_12155</name>
</gene>
<accession>A0A1E3M196</accession>
<protein>
    <recommendedName>
        <fullName evidence="3">MobA/MobL protein domain-containing protein</fullName>
    </recommendedName>
</protein>
<dbReference type="RefSeq" id="WP_069319280.1">
    <property type="nucleotide sequence ID" value="NZ_MDDS01000008.1"/>
</dbReference>